<dbReference type="RefSeq" id="WP_164212496.1">
    <property type="nucleotide sequence ID" value="NZ_JAAGSC010000044.1"/>
</dbReference>
<gene>
    <name evidence="1" type="ORF">G3I74_15515</name>
</gene>
<sequence>MNLDARDLERLAFLVRVVNGERRNLKATDERLFAEPFTAQKAGLLEEDSELAERVDAFVARFSRLQDTLGDKLLPALLAAVGEERRTLVDRLDVAEKLGWIESSEEWMAIRKLRNRMVHEYIEDAEVLALALQTGHARVLTLLNAADRMLAEVRERDWLGGRHD</sequence>
<reference evidence="1 2" key="1">
    <citation type="submission" date="2020-02" db="EMBL/GenBank/DDBJ databases">
        <authorList>
            <person name="Zhang X.-Y."/>
        </authorList>
    </citation>
    <scope>NUCLEOTIDE SEQUENCE [LARGE SCALE GENOMIC DNA]</scope>
    <source>
        <strain evidence="1 2">C33</strain>
    </source>
</reference>
<protein>
    <recommendedName>
        <fullName evidence="3">DUF86 domain-containing protein</fullName>
    </recommendedName>
</protein>
<dbReference type="SUPFAM" id="SSF81593">
    <property type="entry name" value="Nucleotidyltransferase substrate binding subunit/domain"/>
    <property type="match status" value="1"/>
</dbReference>
<organism evidence="1 2">
    <name type="scientific">Wenzhouxiangella limi</name>
    <dbReference type="NCBI Taxonomy" id="2707351"/>
    <lineage>
        <taxon>Bacteria</taxon>
        <taxon>Pseudomonadati</taxon>
        <taxon>Pseudomonadota</taxon>
        <taxon>Gammaproteobacteria</taxon>
        <taxon>Chromatiales</taxon>
        <taxon>Wenzhouxiangellaceae</taxon>
        <taxon>Wenzhouxiangella</taxon>
    </lineage>
</organism>
<evidence type="ECO:0000313" key="2">
    <source>
        <dbReference type="Proteomes" id="UP000484885"/>
    </source>
</evidence>
<accession>A0A845VAI3</accession>
<dbReference type="EMBL" id="JAAGSC010000044">
    <property type="protein sequence ID" value="NDY97131.1"/>
    <property type="molecule type" value="Genomic_DNA"/>
</dbReference>
<evidence type="ECO:0000313" key="1">
    <source>
        <dbReference type="EMBL" id="NDY97131.1"/>
    </source>
</evidence>
<comment type="caution">
    <text evidence="1">The sequence shown here is derived from an EMBL/GenBank/DDBJ whole genome shotgun (WGS) entry which is preliminary data.</text>
</comment>
<dbReference type="AlphaFoldDB" id="A0A845VAI3"/>
<name>A0A845VAI3_9GAMM</name>
<keyword evidence="2" id="KW-1185">Reference proteome</keyword>
<proteinExistence type="predicted"/>
<dbReference type="Gene3D" id="1.20.120.330">
    <property type="entry name" value="Nucleotidyltransferases domain 2"/>
    <property type="match status" value="1"/>
</dbReference>
<dbReference type="Proteomes" id="UP000484885">
    <property type="component" value="Unassembled WGS sequence"/>
</dbReference>
<evidence type="ECO:0008006" key="3">
    <source>
        <dbReference type="Google" id="ProtNLM"/>
    </source>
</evidence>